<proteinExistence type="predicted"/>
<reference evidence="2" key="1">
    <citation type="submission" date="2022-11" db="UniProtKB">
        <authorList>
            <consortium name="WormBaseParasite"/>
        </authorList>
    </citation>
    <scope>IDENTIFICATION</scope>
</reference>
<dbReference type="WBParaSite" id="jg12550">
    <property type="protein sequence ID" value="jg12550"/>
    <property type="gene ID" value="jg12550"/>
</dbReference>
<dbReference type="Proteomes" id="UP000887574">
    <property type="component" value="Unplaced"/>
</dbReference>
<evidence type="ECO:0000313" key="1">
    <source>
        <dbReference type="Proteomes" id="UP000887574"/>
    </source>
</evidence>
<protein>
    <submittedName>
        <fullName evidence="2">ABC transporter substrate-binding protein</fullName>
    </submittedName>
</protein>
<accession>A0A915CUK8</accession>
<organism evidence="1 2">
    <name type="scientific">Ditylenchus dipsaci</name>
    <dbReference type="NCBI Taxonomy" id="166011"/>
    <lineage>
        <taxon>Eukaryota</taxon>
        <taxon>Metazoa</taxon>
        <taxon>Ecdysozoa</taxon>
        <taxon>Nematoda</taxon>
        <taxon>Chromadorea</taxon>
        <taxon>Rhabditida</taxon>
        <taxon>Tylenchina</taxon>
        <taxon>Tylenchomorpha</taxon>
        <taxon>Sphaerularioidea</taxon>
        <taxon>Anguinidae</taxon>
        <taxon>Anguininae</taxon>
        <taxon>Ditylenchus</taxon>
    </lineage>
</organism>
<keyword evidence="1" id="KW-1185">Reference proteome</keyword>
<evidence type="ECO:0000313" key="2">
    <source>
        <dbReference type="WBParaSite" id="jg12550"/>
    </source>
</evidence>
<sequence length="91" mass="10098">MPLNPDVVLNAGSDPAAVSIKKLIDFLADKKIIPSSQGFELGGQRIKELFMVGEEEKIRFFQKSQNGRPGIDITLVDLQWIQVLSEGWATL</sequence>
<name>A0A915CUK8_9BILA</name>
<dbReference type="AlphaFoldDB" id="A0A915CUK8"/>